<evidence type="ECO:0000256" key="1">
    <source>
        <dbReference type="ARBA" id="ARBA00023002"/>
    </source>
</evidence>
<dbReference type="AlphaFoldDB" id="A0A5C5ZW90"/>
<dbReference type="SUPFAM" id="SSF55347">
    <property type="entry name" value="Glyceraldehyde-3-phosphate dehydrogenase-like, C-terminal domain"/>
    <property type="match status" value="1"/>
</dbReference>
<feature type="domain" description="GFO/IDH/MocA-like oxidoreductase" evidence="3">
    <location>
        <begin position="132"/>
        <end position="279"/>
    </location>
</feature>
<feature type="domain" description="Gfo/Idh/MocA-like oxidoreductase N-terminal" evidence="2">
    <location>
        <begin position="5"/>
        <end position="121"/>
    </location>
</feature>
<dbReference type="OrthoDB" id="9815825at2"/>
<dbReference type="InterPro" id="IPR036291">
    <property type="entry name" value="NAD(P)-bd_dom_sf"/>
</dbReference>
<proteinExistence type="predicted"/>
<reference evidence="4 5" key="1">
    <citation type="submission" date="2019-02" db="EMBL/GenBank/DDBJ databases">
        <title>Deep-cultivation of Planctomycetes and their phenomic and genomic characterization uncovers novel biology.</title>
        <authorList>
            <person name="Wiegand S."/>
            <person name="Jogler M."/>
            <person name="Boedeker C."/>
            <person name="Pinto D."/>
            <person name="Vollmers J."/>
            <person name="Rivas-Marin E."/>
            <person name="Kohn T."/>
            <person name="Peeters S.H."/>
            <person name="Heuer A."/>
            <person name="Rast P."/>
            <person name="Oberbeckmann S."/>
            <person name="Bunk B."/>
            <person name="Jeske O."/>
            <person name="Meyerdierks A."/>
            <person name="Storesund J.E."/>
            <person name="Kallscheuer N."/>
            <person name="Luecker S."/>
            <person name="Lage O.M."/>
            <person name="Pohl T."/>
            <person name="Merkel B.J."/>
            <person name="Hornburger P."/>
            <person name="Mueller R.-W."/>
            <person name="Bruemmer F."/>
            <person name="Labrenz M."/>
            <person name="Spormann A.M."/>
            <person name="Op Den Camp H."/>
            <person name="Overmann J."/>
            <person name="Amann R."/>
            <person name="Jetten M.S.M."/>
            <person name="Mascher T."/>
            <person name="Medema M.H."/>
            <person name="Devos D.P."/>
            <person name="Kaster A.-K."/>
            <person name="Ovreas L."/>
            <person name="Rohde M."/>
            <person name="Galperin M.Y."/>
            <person name="Jogler C."/>
        </authorList>
    </citation>
    <scope>NUCLEOTIDE SEQUENCE [LARGE SCALE GENOMIC DNA]</scope>
    <source>
        <strain evidence="4 5">Pla100</strain>
    </source>
</reference>
<dbReference type="PANTHER" id="PTHR43818:SF11">
    <property type="entry name" value="BCDNA.GH03377"/>
    <property type="match status" value="1"/>
</dbReference>
<dbReference type="InterPro" id="IPR000683">
    <property type="entry name" value="Gfo/Idh/MocA-like_OxRdtase_N"/>
</dbReference>
<protein>
    <submittedName>
        <fullName evidence="4">1,5-anhydro-D-fructose reductase</fullName>
        <ecNumber evidence="4">1.1.1.292</ecNumber>
    </submittedName>
</protein>
<dbReference type="InterPro" id="IPR055170">
    <property type="entry name" value="GFO_IDH_MocA-like_dom"/>
</dbReference>
<dbReference type="InterPro" id="IPR050463">
    <property type="entry name" value="Gfo/Idh/MocA_oxidrdct_glycsds"/>
</dbReference>
<name>A0A5C5ZW90_9BACT</name>
<evidence type="ECO:0000259" key="3">
    <source>
        <dbReference type="Pfam" id="PF22725"/>
    </source>
</evidence>
<dbReference type="GO" id="GO:0000166">
    <property type="term" value="F:nucleotide binding"/>
    <property type="evidence" value="ECO:0007669"/>
    <property type="project" value="InterPro"/>
</dbReference>
<dbReference type="Gene3D" id="3.30.360.10">
    <property type="entry name" value="Dihydrodipicolinate Reductase, domain 2"/>
    <property type="match status" value="1"/>
</dbReference>
<organism evidence="4 5">
    <name type="scientific">Neorhodopirellula pilleata</name>
    <dbReference type="NCBI Taxonomy" id="2714738"/>
    <lineage>
        <taxon>Bacteria</taxon>
        <taxon>Pseudomonadati</taxon>
        <taxon>Planctomycetota</taxon>
        <taxon>Planctomycetia</taxon>
        <taxon>Pirellulales</taxon>
        <taxon>Pirellulaceae</taxon>
        <taxon>Neorhodopirellula</taxon>
    </lineage>
</organism>
<evidence type="ECO:0000313" key="4">
    <source>
        <dbReference type="EMBL" id="TWT91375.1"/>
    </source>
</evidence>
<keyword evidence="1 4" id="KW-0560">Oxidoreductase</keyword>
<comment type="caution">
    <text evidence="4">The sequence shown here is derived from an EMBL/GenBank/DDBJ whole genome shotgun (WGS) entry which is preliminary data.</text>
</comment>
<dbReference type="GO" id="GO:0033712">
    <property type="term" value="F:1,5-anhydro-D-fructose reductase (1,5-anhydro-D-mannitol-forming) activity"/>
    <property type="evidence" value="ECO:0007669"/>
    <property type="project" value="UniProtKB-EC"/>
</dbReference>
<dbReference type="Proteomes" id="UP000316213">
    <property type="component" value="Unassembled WGS sequence"/>
</dbReference>
<dbReference type="Pfam" id="PF22725">
    <property type="entry name" value="GFO_IDH_MocA_C3"/>
    <property type="match status" value="1"/>
</dbReference>
<accession>A0A5C5ZW90</accession>
<dbReference type="Gene3D" id="3.40.50.720">
    <property type="entry name" value="NAD(P)-binding Rossmann-like Domain"/>
    <property type="match status" value="1"/>
</dbReference>
<dbReference type="Pfam" id="PF01408">
    <property type="entry name" value="GFO_IDH_MocA"/>
    <property type="match status" value="1"/>
</dbReference>
<dbReference type="SUPFAM" id="SSF51735">
    <property type="entry name" value="NAD(P)-binding Rossmann-fold domains"/>
    <property type="match status" value="1"/>
</dbReference>
<dbReference type="EC" id="1.1.1.292" evidence="4"/>
<evidence type="ECO:0000313" key="5">
    <source>
        <dbReference type="Proteomes" id="UP000316213"/>
    </source>
</evidence>
<gene>
    <name evidence="4" type="primary">afr_10</name>
    <name evidence="4" type="ORF">Pla100_52230</name>
</gene>
<evidence type="ECO:0000259" key="2">
    <source>
        <dbReference type="Pfam" id="PF01408"/>
    </source>
</evidence>
<sequence>MSSLRSVVVGTGFIGPVHVEGLKRAGVDVVGIIGSTAEKSRSACERLKLPNVYSTLSEALGDPTVDVVHLTTPNALHFEQVQAVLAAGKHCLCEKPLAMNTAQSAELVRLAAASGLVTGVAYNIRFYPLCHEAAARVANGAIGDVISVHGSYVQDWLLYPRDFNWRVMAEDGGELRAVADIGTHWLDLIQFITGSKVTSVCADLRTVHSQRFQPVGGAETFSGSQSSSIDTQAVDVTTEDCGSIMLRFESGANGSLWVSQVTAGRKNSLCFELAGTQSALHWNSESPNQMWIGHRERANELLVRDPSLLDSSASGISQYPGGHNEGFPDTFKQLFRSFYGYIERGDSSLPAPFPTFADGHREILICDAILKSHQERRWMDVCC</sequence>
<dbReference type="RefSeq" id="WP_146581264.1">
    <property type="nucleotide sequence ID" value="NZ_SJPM01000015.1"/>
</dbReference>
<dbReference type="PANTHER" id="PTHR43818">
    <property type="entry name" value="BCDNA.GH03377"/>
    <property type="match status" value="1"/>
</dbReference>
<keyword evidence="5" id="KW-1185">Reference proteome</keyword>
<dbReference type="EMBL" id="SJPM01000015">
    <property type="protein sequence ID" value="TWT91375.1"/>
    <property type="molecule type" value="Genomic_DNA"/>
</dbReference>